<dbReference type="PANTHER" id="PTHR23118:SF42">
    <property type="entry name" value="ATP-CITRATE SYNTHASE"/>
    <property type="match status" value="1"/>
</dbReference>
<dbReference type="Pfam" id="PF00285">
    <property type="entry name" value="Citrate_synt"/>
    <property type="match status" value="1"/>
</dbReference>
<dbReference type="AlphaFoldDB" id="A0A0M3HK05"/>
<dbReference type="Proteomes" id="UP000036681">
    <property type="component" value="Unplaced"/>
</dbReference>
<dbReference type="GO" id="GO:0006085">
    <property type="term" value="P:acetyl-CoA biosynthetic process"/>
    <property type="evidence" value="ECO:0007669"/>
    <property type="project" value="TreeGrafter"/>
</dbReference>
<proteinExistence type="predicted"/>
<dbReference type="GO" id="GO:0006633">
    <property type="term" value="P:fatty acid biosynthetic process"/>
    <property type="evidence" value="ECO:0007669"/>
    <property type="project" value="TreeGrafter"/>
</dbReference>
<dbReference type="PANTHER" id="PTHR23118">
    <property type="entry name" value="ATP-CITRATE SYNTHASE"/>
    <property type="match status" value="1"/>
</dbReference>
<accession>A0A0M3HK05</accession>
<organism evidence="1 2">
    <name type="scientific">Ascaris lumbricoides</name>
    <name type="common">Giant roundworm</name>
    <dbReference type="NCBI Taxonomy" id="6252"/>
    <lineage>
        <taxon>Eukaryota</taxon>
        <taxon>Metazoa</taxon>
        <taxon>Ecdysozoa</taxon>
        <taxon>Nematoda</taxon>
        <taxon>Chromadorea</taxon>
        <taxon>Rhabditida</taxon>
        <taxon>Spirurina</taxon>
        <taxon>Ascaridomorpha</taxon>
        <taxon>Ascaridoidea</taxon>
        <taxon>Ascarididae</taxon>
        <taxon>Ascaris</taxon>
    </lineage>
</organism>
<name>A0A0M3HK05_ASCLU</name>
<dbReference type="SUPFAM" id="SSF48256">
    <property type="entry name" value="Citrate synthase"/>
    <property type="match status" value="1"/>
</dbReference>
<protein>
    <submittedName>
        <fullName evidence="2">PGM_PMM_I domain-containing protein</fullName>
    </submittedName>
</protein>
<dbReference type="GO" id="GO:0005829">
    <property type="term" value="C:cytosol"/>
    <property type="evidence" value="ECO:0007669"/>
    <property type="project" value="TreeGrafter"/>
</dbReference>
<evidence type="ECO:0000313" key="2">
    <source>
        <dbReference type="WBParaSite" id="ALUE_0000185001-mRNA-1"/>
    </source>
</evidence>
<dbReference type="InterPro" id="IPR002020">
    <property type="entry name" value="Citrate_synthase"/>
</dbReference>
<keyword evidence="1" id="KW-1185">Reference proteome</keyword>
<dbReference type="WBParaSite" id="ALUE_0000185001-mRNA-1">
    <property type="protein sequence ID" value="ALUE_0000185001-mRNA-1"/>
    <property type="gene ID" value="ALUE_0000185001"/>
</dbReference>
<dbReference type="InterPro" id="IPR036969">
    <property type="entry name" value="Citrate_synthase_sf"/>
</dbReference>
<evidence type="ECO:0000313" key="1">
    <source>
        <dbReference type="Proteomes" id="UP000036681"/>
    </source>
</evidence>
<dbReference type="GO" id="GO:0003878">
    <property type="term" value="F:ATP citrate synthase activity"/>
    <property type="evidence" value="ECO:0007669"/>
    <property type="project" value="TreeGrafter"/>
</dbReference>
<sequence length="113" mass="12517">MLTADHGPAVSGAHNTIVCARAGKDLISSLVSGLLTIGDRFGGALDGAARQFSEALDKGWSPMQFVNEQRRIGKHIMGIGHRVKSVCFWYIYCLRDRNDFGRIVDLFTYRTLT</sequence>
<reference evidence="2" key="1">
    <citation type="submission" date="2017-02" db="UniProtKB">
        <authorList>
            <consortium name="WormBaseParasite"/>
        </authorList>
    </citation>
    <scope>IDENTIFICATION</scope>
</reference>